<reference evidence="2" key="1">
    <citation type="submission" date="2021-03" db="EMBL/GenBank/DDBJ databases">
        <title>Draft genome sequence of rust myrtle Austropuccinia psidii MF-1, a brazilian biotype.</title>
        <authorList>
            <person name="Quecine M.C."/>
            <person name="Pachon D.M.R."/>
            <person name="Bonatelli M.L."/>
            <person name="Correr F.H."/>
            <person name="Franceschini L.M."/>
            <person name="Leite T.F."/>
            <person name="Margarido G.R.A."/>
            <person name="Almeida C.A."/>
            <person name="Ferrarezi J.A."/>
            <person name="Labate C.A."/>
        </authorList>
    </citation>
    <scope>NUCLEOTIDE SEQUENCE</scope>
    <source>
        <strain evidence="2">MF-1</strain>
    </source>
</reference>
<sequence>MRTQAGQLYACGCCARELPWTTLILTSHHIKDGQHSPVLANYDLTCLKTCDAEEDNCFIVMPYLDIETRACIVGMRQAGLPFQAISDLVEIPLSTIYNTVAKFQVIGTVRTQKKTGRPPIMTDRDRRELDRIITRCCRLTLGKCLRIAPKKPYLWPQDFQRRLAFAQAHCHWTINDWARVVWTDESAFELGKKVDWVQVWRTPQEKWHLENLAVNHQLGRQSVMVWGAFCAAMRALLVFLNGRMTLTEMVQQVYRPGLLPFIAWMEQAPWIRGRERILLMEDNAPIHTARASTDWRNRHDIQKLDWPAHSPDLNPIENVWKTMKSQISKLYQPQTVDELRHAINAAWTDFHLNLLNDLLYSMPRRMAMVIEMNGGPTSY</sequence>
<dbReference type="Gene3D" id="1.10.10.10">
    <property type="entry name" value="Winged helix-like DNA-binding domain superfamily/Winged helix DNA-binding domain"/>
    <property type="match status" value="1"/>
</dbReference>
<dbReference type="InterPro" id="IPR052338">
    <property type="entry name" value="Transposase_5"/>
</dbReference>
<dbReference type="EMBL" id="AVOT02051824">
    <property type="protein sequence ID" value="MBW0546810.1"/>
    <property type="molecule type" value="Genomic_DNA"/>
</dbReference>
<dbReference type="PANTHER" id="PTHR23022">
    <property type="entry name" value="TRANSPOSABLE ELEMENT-RELATED"/>
    <property type="match status" value="1"/>
</dbReference>
<dbReference type="PANTHER" id="PTHR23022:SF119">
    <property type="entry name" value="TC1-LIKE TRANSPOSASE DDE DOMAIN-CONTAINING PROTEIN"/>
    <property type="match status" value="1"/>
</dbReference>
<name>A0A9Q3FUE0_9BASI</name>
<dbReference type="AlphaFoldDB" id="A0A9Q3FUE0"/>
<accession>A0A9Q3FUE0</accession>
<dbReference type="Gene3D" id="3.30.420.10">
    <property type="entry name" value="Ribonuclease H-like superfamily/Ribonuclease H"/>
    <property type="match status" value="1"/>
</dbReference>
<evidence type="ECO:0000313" key="2">
    <source>
        <dbReference type="EMBL" id="MBW0546810.1"/>
    </source>
</evidence>
<gene>
    <name evidence="2" type="ORF">O181_086525</name>
</gene>
<dbReference type="InterPro" id="IPR036388">
    <property type="entry name" value="WH-like_DNA-bd_sf"/>
</dbReference>
<dbReference type="OrthoDB" id="2753252at2759"/>
<comment type="caution">
    <text evidence="2">The sequence shown here is derived from an EMBL/GenBank/DDBJ whole genome shotgun (WGS) entry which is preliminary data.</text>
</comment>
<dbReference type="GO" id="GO:0003676">
    <property type="term" value="F:nucleic acid binding"/>
    <property type="evidence" value="ECO:0007669"/>
    <property type="project" value="InterPro"/>
</dbReference>
<evidence type="ECO:0000259" key="1">
    <source>
        <dbReference type="Pfam" id="PF13358"/>
    </source>
</evidence>
<proteinExistence type="predicted"/>
<dbReference type="InterPro" id="IPR009057">
    <property type="entry name" value="Homeodomain-like_sf"/>
</dbReference>
<dbReference type="SUPFAM" id="SSF46689">
    <property type="entry name" value="Homeodomain-like"/>
    <property type="match status" value="1"/>
</dbReference>
<dbReference type="Proteomes" id="UP000765509">
    <property type="component" value="Unassembled WGS sequence"/>
</dbReference>
<evidence type="ECO:0000313" key="3">
    <source>
        <dbReference type="Proteomes" id="UP000765509"/>
    </source>
</evidence>
<organism evidence="2 3">
    <name type="scientific">Austropuccinia psidii MF-1</name>
    <dbReference type="NCBI Taxonomy" id="1389203"/>
    <lineage>
        <taxon>Eukaryota</taxon>
        <taxon>Fungi</taxon>
        <taxon>Dikarya</taxon>
        <taxon>Basidiomycota</taxon>
        <taxon>Pucciniomycotina</taxon>
        <taxon>Pucciniomycetes</taxon>
        <taxon>Pucciniales</taxon>
        <taxon>Sphaerophragmiaceae</taxon>
        <taxon>Austropuccinia</taxon>
    </lineage>
</organism>
<dbReference type="InterPro" id="IPR038717">
    <property type="entry name" value="Tc1-like_DDE_dom"/>
</dbReference>
<feature type="domain" description="Tc1-like transposase DDE" evidence="1">
    <location>
        <begin position="179"/>
        <end position="340"/>
    </location>
</feature>
<dbReference type="Pfam" id="PF13358">
    <property type="entry name" value="DDE_3"/>
    <property type="match status" value="1"/>
</dbReference>
<keyword evidence="3" id="KW-1185">Reference proteome</keyword>
<dbReference type="InterPro" id="IPR036397">
    <property type="entry name" value="RNaseH_sf"/>
</dbReference>
<protein>
    <recommendedName>
        <fullName evidence="1">Tc1-like transposase DDE domain-containing protein</fullName>
    </recommendedName>
</protein>